<reference evidence="2" key="1">
    <citation type="submission" date="2020-08" db="EMBL/GenBank/DDBJ databases">
        <title>Plant Genome Project.</title>
        <authorList>
            <person name="Zhang R.-G."/>
        </authorList>
    </citation>
    <scope>NUCLEOTIDE SEQUENCE</scope>
    <source>
        <strain evidence="2">WSP0</strain>
        <tissue evidence="2">Leaf</tissue>
    </source>
</reference>
<sequence>MKLEDHSVADLEEMLYGTRNRVFDGLRLGIPSDFKKLAKSLDYELELGLKITMLSCTALSIYSREEKNLQRCWTYLEEPSKRDTVMVTSITFKDPACLSITDHALTTEELWSGLHGFSRQSPFCRSSIGPNSDPPVDGEEQGIQPPVQPPAVLGSTARARPFHRAVSQPPMAAGRRLVLVTPASSSSSLVSGLARSGPL</sequence>
<evidence type="ECO:0000313" key="2">
    <source>
        <dbReference type="EMBL" id="KAG5540740.1"/>
    </source>
</evidence>
<accession>A0AAV6JNT4</accession>
<organism evidence="2 3">
    <name type="scientific">Rhododendron griersonianum</name>
    <dbReference type="NCBI Taxonomy" id="479676"/>
    <lineage>
        <taxon>Eukaryota</taxon>
        <taxon>Viridiplantae</taxon>
        <taxon>Streptophyta</taxon>
        <taxon>Embryophyta</taxon>
        <taxon>Tracheophyta</taxon>
        <taxon>Spermatophyta</taxon>
        <taxon>Magnoliopsida</taxon>
        <taxon>eudicotyledons</taxon>
        <taxon>Gunneridae</taxon>
        <taxon>Pentapetalae</taxon>
        <taxon>asterids</taxon>
        <taxon>Ericales</taxon>
        <taxon>Ericaceae</taxon>
        <taxon>Ericoideae</taxon>
        <taxon>Rhodoreae</taxon>
        <taxon>Rhododendron</taxon>
    </lineage>
</organism>
<proteinExistence type="predicted"/>
<dbReference type="Proteomes" id="UP000823749">
    <property type="component" value="Chromosome 7"/>
</dbReference>
<dbReference type="AlphaFoldDB" id="A0AAV6JNT4"/>
<feature type="region of interest" description="Disordered" evidence="1">
    <location>
        <begin position="125"/>
        <end position="168"/>
    </location>
</feature>
<evidence type="ECO:0000256" key="1">
    <source>
        <dbReference type="SAM" id="MobiDB-lite"/>
    </source>
</evidence>
<evidence type="ECO:0000313" key="3">
    <source>
        <dbReference type="Proteomes" id="UP000823749"/>
    </source>
</evidence>
<protein>
    <submittedName>
        <fullName evidence="2">Uncharacterized protein</fullName>
    </submittedName>
</protein>
<comment type="caution">
    <text evidence="2">The sequence shown here is derived from an EMBL/GenBank/DDBJ whole genome shotgun (WGS) entry which is preliminary data.</text>
</comment>
<name>A0AAV6JNT4_9ERIC</name>
<gene>
    <name evidence="2" type="ORF">RHGRI_020843</name>
</gene>
<dbReference type="EMBL" id="JACTNZ010000007">
    <property type="protein sequence ID" value="KAG5540740.1"/>
    <property type="molecule type" value="Genomic_DNA"/>
</dbReference>
<keyword evidence="3" id="KW-1185">Reference proteome</keyword>